<keyword evidence="5" id="KW-1185">Reference proteome</keyword>
<dbReference type="GO" id="GO:0005525">
    <property type="term" value="F:GTP binding"/>
    <property type="evidence" value="ECO:0007669"/>
    <property type="project" value="InterPro"/>
</dbReference>
<feature type="domain" description="VLIG-type G" evidence="1">
    <location>
        <begin position="701"/>
        <end position="833"/>
    </location>
</feature>
<dbReference type="Pfam" id="PF25683">
    <property type="entry name" value="URGCP_GTPase"/>
    <property type="match status" value="1"/>
</dbReference>
<dbReference type="PANTHER" id="PTHR22796">
    <property type="entry name" value="URG4-RELATED"/>
    <property type="match status" value="1"/>
</dbReference>
<dbReference type="InterPro" id="IPR030383">
    <property type="entry name" value="G_VLIG_dom"/>
</dbReference>
<dbReference type="EMBL" id="CAMXCT020002322">
    <property type="protein sequence ID" value="CAL1150699.1"/>
    <property type="molecule type" value="Genomic_DNA"/>
</dbReference>
<dbReference type="EMBL" id="CAMXCT010002322">
    <property type="protein sequence ID" value="CAI3997324.1"/>
    <property type="molecule type" value="Genomic_DNA"/>
</dbReference>
<evidence type="ECO:0000259" key="1">
    <source>
        <dbReference type="PROSITE" id="PS51717"/>
    </source>
</evidence>
<protein>
    <submittedName>
        <fullName evidence="4">VLIG-type G domain-containing protein</fullName>
    </submittedName>
</protein>
<evidence type="ECO:0000313" key="3">
    <source>
        <dbReference type="EMBL" id="CAL1150699.1"/>
    </source>
</evidence>
<gene>
    <name evidence="2" type="ORF">C1SCF055_LOCUS23714</name>
</gene>
<accession>A0A9P1G1B4</accession>
<dbReference type="PANTHER" id="PTHR22796:SF1">
    <property type="entry name" value="VWFA DOMAIN-CONTAINING PROTEIN"/>
    <property type="match status" value="1"/>
</dbReference>
<evidence type="ECO:0000313" key="5">
    <source>
        <dbReference type="Proteomes" id="UP001152797"/>
    </source>
</evidence>
<evidence type="ECO:0000313" key="2">
    <source>
        <dbReference type="EMBL" id="CAI3997324.1"/>
    </source>
</evidence>
<reference evidence="2" key="1">
    <citation type="submission" date="2022-10" db="EMBL/GenBank/DDBJ databases">
        <authorList>
            <person name="Chen Y."/>
            <person name="Dougan E. K."/>
            <person name="Chan C."/>
            <person name="Rhodes N."/>
            <person name="Thang M."/>
        </authorList>
    </citation>
    <scope>NUCLEOTIDE SEQUENCE</scope>
</reference>
<dbReference type="SUPFAM" id="SSF52540">
    <property type="entry name" value="P-loop containing nucleoside triphosphate hydrolases"/>
    <property type="match status" value="1"/>
</dbReference>
<dbReference type="InterPro" id="IPR027417">
    <property type="entry name" value="P-loop_NTPase"/>
</dbReference>
<evidence type="ECO:0000313" key="4">
    <source>
        <dbReference type="EMBL" id="CAL4784636.1"/>
    </source>
</evidence>
<proteinExistence type="predicted"/>
<sequence>MSPYEGDSDVVESPTSKACRGCFSVTAVTNSILSKVPHARLLATRDFHFRRDFRDFWRRDHPIEASFSSFCEVMVGCRQPEQSQQMCLEELSFDGLQGLLSDSNEDSVNGPVMTTGLTVCMQPYLEDLLVRRQGFRGFVEILASVADADENLPQILSEVTAKDLFIALLLVNPNRLKRVRLATDYMTLKAPLPLVFRHPEWAKEAKDMAGSSVSSVSKAKAQAEFDLLQDIACVPREGRTLILSLGTEHVTGCGKTTLLGAMGLATPEDLDVRPSGPMHNLSCDLFCADPDLWLLDVHGSMDDDDLRNAVLAFNLWGSAVALVHCATSDFHSTGLPRKELVGLLNDLGSHLTGRQLRGSGVIILIRDSSEESFAAKRPAIESGLSQWAALVFAVEDCRNFRSAARRATAMDKLRVRLEDSWKTFRKDSSCGTSCLEDLRKIHQLISEGQLRKEAPATPKASVGTSASSLGKKLIQLLDRALKTPSLYETLFPLSAIKRRLRSLCHDSGAAPKAGTSKAEQLRLEEELVKTRAAKMKKLNEDFQEASKSEALEFFQSCLSSENFQALSALSEIGHYLDAWKSPLSKPLLTRQRELIDILAVASETAQEETKAQGELNEVMNQLAELDFSADTFWTELELLATRESQKSKDAMDPKFGRAAACWASLLVSGHPFQVLHSRPLQMAGGFLRSVLASIGAPSVNLSGIYVVSVIGAQSSAKSTLLNFLFGSGFAVSSGRCTRGLYASYFSSGPKGRPVLVLDSEGLLSLGSEGSTFDGQIAMMCMTCSHLVLVNNKGELSRQLQDLLEICLFAMKHLRLSRIQPRLVFVLRDQHDRSRSVHEDMLKQMKNNLEDAAKTLGSPLQDLILLDGTAVFLLPSAMSSELRQGKEVCWTSELFAKEVLKLRSDVFRWLEEDCRHRETRGPVPEFSSLVSWFDYATTVWETLDQFGQQLLHCRTIHEIEQRRELADVAKNAVREALDGAGSADAGHAGFHERARQLVDSFVNRIHNPTRFDLETTDLELSRALAYLRDEFVARLEELFQQKASSPRFSTTAKEQARQQIRTPIEWAFENHLYTWKLHLKKASDERAMHELWIHFTGVLNRHLETSGHRSCLSEEESRELFDSEWKMYEASFLERLKGLTKDWQTLAHEVTLLFNHAVAKLHHETGALALLKEAGPQQLASDGRPLLQQSNEEWEEHFFHIGWWGAMKHGLALLQAGGNLSLDSTSSVHGIIPRMRQNVQHGLQQLKSEIHARGVLDEATAADALRHVANVMLNDLESRLLSDCHSGVTLKRAQILHALHMALRSISLEALEDIETEKQKKAMDDLLAQKALVEEHFLLIVQANKGDVERATNFATLYHRSLSSWLDHEVTQLAADVRSQVLQQMPDPQKSVEMAFQMSFGSRNWSDVLEYVLDTNAYLEKQFLQIFHQQKRSFVGAARSRVEKRIFSAYHLLQDVVGQWARKEVYPTEKVDITKPQGEGSSTNRRSIKELKDFISIHAEHVPTNADIAEAHRQLAERLPATADFHIADPKLFAETLQARISDFADSREIPKRLSEQLQKAPACCGSAVLVLRNGQMSWFQFE</sequence>
<dbReference type="OrthoDB" id="310103at2759"/>
<dbReference type="Gene3D" id="3.40.50.300">
    <property type="entry name" value="P-loop containing nucleotide triphosphate hydrolases"/>
    <property type="match status" value="1"/>
</dbReference>
<comment type="caution">
    <text evidence="2">The sequence shown here is derived from an EMBL/GenBank/DDBJ whole genome shotgun (WGS) entry which is preliminary data.</text>
</comment>
<dbReference type="EMBL" id="CAMXCT030002322">
    <property type="protein sequence ID" value="CAL4784636.1"/>
    <property type="molecule type" value="Genomic_DNA"/>
</dbReference>
<dbReference type="Proteomes" id="UP001152797">
    <property type="component" value="Unassembled WGS sequence"/>
</dbReference>
<reference evidence="3" key="2">
    <citation type="submission" date="2024-04" db="EMBL/GenBank/DDBJ databases">
        <authorList>
            <person name="Chen Y."/>
            <person name="Shah S."/>
            <person name="Dougan E. K."/>
            <person name="Thang M."/>
            <person name="Chan C."/>
        </authorList>
    </citation>
    <scope>NUCLEOTIDE SEQUENCE [LARGE SCALE GENOMIC DNA]</scope>
</reference>
<organism evidence="2">
    <name type="scientific">Cladocopium goreaui</name>
    <dbReference type="NCBI Taxonomy" id="2562237"/>
    <lineage>
        <taxon>Eukaryota</taxon>
        <taxon>Sar</taxon>
        <taxon>Alveolata</taxon>
        <taxon>Dinophyceae</taxon>
        <taxon>Suessiales</taxon>
        <taxon>Symbiodiniaceae</taxon>
        <taxon>Cladocopium</taxon>
    </lineage>
</organism>
<name>A0A9P1G1B4_9DINO</name>
<dbReference type="PROSITE" id="PS51717">
    <property type="entry name" value="G_VLIG"/>
    <property type="match status" value="1"/>
</dbReference>